<dbReference type="InterPro" id="IPR027417">
    <property type="entry name" value="P-loop_NTPase"/>
</dbReference>
<reference evidence="5 6" key="1">
    <citation type="submission" date="2024-01" db="EMBL/GenBank/DDBJ databases">
        <title>A telomere-to-telomere, gap-free genome of sweet tea (Lithocarpus litseifolius).</title>
        <authorList>
            <person name="Zhou J."/>
        </authorList>
    </citation>
    <scope>NUCLEOTIDE SEQUENCE [LARGE SCALE GENOMIC DNA]</scope>
    <source>
        <strain evidence="5">Zhou-2022a</strain>
        <tissue evidence="5">Leaf</tissue>
    </source>
</reference>
<evidence type="ECO:0000256" key="2">
    <source>
        <dbReference type="ARBA" id="ARBA00022840"/>
    </source>
</evidence>
<dbReference type="GO" id="GO:0016887">
    <property type="term" value="F:ATP hydrolysis activity"/>
    <property type="evidence" value="ECO:0007669"/>
    <property type="project" value="TreeGrafter"/>
</dbReference>
<dbReference type="GO" id="GO:0008017">
    <property type="term" value="F:microtubule binding"/>
    <property type="evidence" value="ECO:0007669"/>
    <property type="project" value="InterPro"/>
</dbReference>
<keyword evidence="2" id="KW-0067">ATP-binding</keyword>
<dbReference type="Proteomes" id="UP001459277">
    <property type="component" value="Unassembled WGS sequence"/>
</dbReference>
<dbReference type="EMBL" id="JAZDWU010000008">
    <property type="protein sequence ID" value="KAK9994812.1"/>
    <property type="molecule type" value="Genomic_DNA"/>
</dbReference>
<dbReference type="Pfam" id="PF00225">
    <property type="entry name" value="Kinesin"/>
    <property type="match status" value="1"/>
</dbReference>
<dbReference type="GO" id="GO:0003777">
    <property type="term" value="F:microtubule motor activity"/>
    <property type="evidence" value="ECO:0007669"/>
    <property type="project" value="InterPro"/>
</dbReference>
<evidence type="ECO:0000256" key="1">
    <source>
        <dbReference type="ARBA" id="ARBA00022741"/>
    </source>
</evidence>
<dbReference type="PROSITE" id="PS00411">
    <property type="entry name" value="KINESIN_MOTOR_1"/>
    <property type="match status" value="1"/>
</dbReference>
<sequence length="265" mass="29602">MDTSICHQARIKLKIQTFSKKIDVSCPNDALQHFRVAVARRSKRRMKMNDAASRSHFFFTVYIRRKNEDPMLTSEGVLHFIDLAGSEPMDNTYHSQLENPNVDSYEESKYYLEGSKIVMLANVSSSASSIIKSKVTLNFANEVSGRRCCAVLSASVAEVCNCKCFQGVQVLRRCSAEAVQMLSCAELESVRSLLVSKTGDTTVSCCYMDKFFCGLLAAAGIWLPRPAFLMSWRRRIGKEDESLFFTSCADAGLEAKHIGSCDCVY</sequence>
<organism evidence="5 6">
    <name type="scientific">Lithocarpus litseifolius</name>
    <dbReference type="NCBI Taxonomy" id="425828"/>
    <lineage>
        <taxon>Eukaryota</taxon>
        <taxon>Viridiplantae</taxon>
        <taxon>Streptophyta</taxon>
        <taxon>Embryophyta</taxon>
        <taxon>Tracheophyta</taxon>
        <taxon>Spermatophyta</taxon>
        <taxon>Magnoliopsida</taxon>
        <taxon>eudicotyledons</taxon>
        <taxon>Gunneridae</taxon>
        <taxon>Pentapetalae</taxon>
        <taxon>rosids</taxon>
        <taxon>fabids</taxon>
        <taxon>Fagales</taxon>
        <taxon>Fagaceae</taxon>
        <taxon>Lithocarpus</taxon>
    </lineage>
</organism>
<name>A0AAW2C9M5_9ROSI</name>
<evidence type="ECO:0000259" key="4">
    <source>
        <dbReference type="Pfam" id="PF00225"/>
    </source>
</evidence>
<dbReference type="InterPro" id="IPR036961">
    <property type="entry name" value="Kinesin_motor_dom_sf"/>
</dbReference>
<comment type="caution">
    <text evidence="5">The sequence shown here is derived from an EMBL/GenBank/DDBJ whole genome shotgun (WGS) entry which is preliminary data.</text>
</comment>
<dbReference type="SUPFAM" id="SSF52540">
    <property type="entry name" value="P-loop containing nucleoside triphosphate hydrolases"/>
    <property type="match status" value="1"/>
</dbReference>
<evidence type="ECO:0000256" key="3">
    <source>
        <dbReference type="ARBA" id="ARBA00023175"/>
    </source>
</evidence>
<dbReference type="InterPro" id="IPR001752">
    <property type="entry name" value="Kinesin_motor_dom"/>
</dbReference>
<keyword evidence="3" id="KW-0505">Motor protein</keyword>
<keyword evidence="1" id="KW-0547">Nucleotide-binding</keyword>
<dbReference type="InterPro" id="IPR019821">
    <property type="entry name" value="Kinesin_motor_CS"/>
</dbReference>
<evidence type="ECO:0000313" key="6">
    <source>
        <dbReference type="Proteomes" id="UP001459277"/>
    </source>
</evidence>
<gene>
    <name evidence="5" type="ORF">SO802_024515</name>
</gene>
<dbReference type="Gene3D" id="3.40.850.10">
    <property type="entry name" value="Kinesin motor domain"/>
    <property type="match status" value="1"/>
</dbReference>
<keyword evidence="6" id="KW-1185">Reference proteome</keyword>
<dbReference type="GO" id="GO:0005871">
    <property type="term" value="C:kinesin complex"/>
    <property type="evidence" value="ECO:0007669"/>
    <property type="project" value="TreeGrafter"/>
</dbReference>
<dbReference type="PRINTS" id="PR00380">
    <property type="entry name" value="KINESINHEAVY"/>
</dbReference>
<proteinExistence type="predicted"/>
<dbReference type="GO" id="GO:0005524">
    <property type="term" value="F:ATP binding"/>
    <property type="evidence" value="ECO:0007669"/>
    <property type="project" value="UniProtKB-KW"/>
</dbReference>
<dbReference type="GO" id="GO:0007018">
    <property type="term" value="P:microtubule-based movement"/>
    <property type="evidence" value="ECO:0007669"/>
    <property type="project" value="InterPro"/>
</dbReference>
<dbReference type="InterPro" id="IPR027640">
    <property type="entry name" value="Kinesin-like_fam"/>
</dbReference>
<protein>
    <recommendedName>
        <fullName evidence="4">Kinesin motor domain-containing protein</fullName>
    </recommendedName>
</protein>
<accession>A0AAW2C9M5</accession>
<feature type="domain" description="Kinesin motor" evidence="4">
    <location>
        <begin position="20"/>
        <end position="94"/>
    </location>
</feature>
<dbReference type="AlphaFoldDB" id="A0AAW2C9M5"/>
<dbReference type="PANTHER" id="PTHR24115">
    <property type="entry name" value="KINESIN-RELATED"/>
    <property type="match status" value="1"/>
</dbReference>
<evidence type="ECO:0000313" key="5">
    <source>
        <dbReference type="EMBL" id="KAK9994812.1"/>
    </source>
</evidence>
<dbReference type="GO" id="GO:0005874">
    <property type="term" value="C:microtubule"/>
    <property type="evidence" value="ECO:0007669"/>
    <property type="project" value="TreeGrafter"/>
</dbReference>